<dbReference type="OrthoDB" id="2421414at2759"/>
<dbReference type="EMBL" id="BLAL01000255">
    <property type="protein sequence ID" value="GES97077.1"/>
    <property type="molecule type" value="Genomic_DNA"/>
</dbReference>
<keyword evidence="4" id="KW-1185">Reference proteome</keyword>
<gene>
    <name evidence="3" type="ORF">RCL2_002366400</name>
    <name evidence="2" type="ORF">RclHR1_07930006</name>
</gene>
<evidence type="ECO:0000313" key="2">
    <source>
        <dbReference type="EMBL" id="GBC08149.1"/>
    </source>
</evidence>
<name>A0A2Z6SMI8_9GLOM</name>
<dbReference type="EMBL" id="BEXD01004196">
    <property type="protein sequence ID" value="GBC08149.1"/>
    <property type="molecule type" value="Genomic_DNA"/>
</dbReference>
<feature type="coiled-coil region" evidence="1">
    <location>
        <begin position="180"/>
        <end position="214"/>
    </location>
</feature>
<organism evidence="2 4">
    <name type="scientific">Rhizophagus clarus</name>
    <dbReference type="NCBI Taxonomy" id="94130"/>
    <lineage>
        <taxon>Eukaryota</taxon>
        <taxon>Fungi</taxon>
        <taxon>Fungi incertae sedis</taxon>
        <taxon>Mucoromycota</taxon>
        <taxon>Glomeromycotina</taxon>
        <taxon>Glomeromycetes</taxon>
        <taxon>Glomerales</taxon>
        <taxon>Glomeraceae</taxon>
        <taxon>Rhizophagus</taxon>
    </lineage>
</organism>
<accession>A0A2Z6SMI8</accession>
<dbReference type="Proteomes" id="UP000615446">
    <property type="component" value="Unassembled WGS sequence"/>
</dbReference>
<dbReference type="AlphaFoldDB" id="A0A2Z6SMI8"/>
<protein>
    <submittedName>
        <fullName evidence="2">Uncharacterized protein</fullName>
    </submittedName>
</protein>
<evidence type="ECO:0000313" key="3">
    <source>
        <dbReference type="EMBL" id="GES97077.1"/>
    </source>
</evidence>
<comment type="caution">
    <text evidence="2">The sequence shown here is derived from an EMBL/GenBank/DDBJ whole genome shotgun (WGS) entry which is preliminary data.</text>
</comment>
<evidence type="ECO:0000313" key="4">
    <source>
        <dbReference type="Proteomes" id="UP000247702"/>
    </source>
</evidence>
<sequence length="486" mass="55933">MTSQYQRDSQTSVGYGNTPSCSLEKVHETNWQLFMWFASLEKVESYVCLFIVSWDVVNNAELSTKEFEEEITTMIQMIENLGANYTNYSMILNNYKNCRYNNDQANQTIRHSLVRNSWAELENCGLKVSSTVSDQLTRCSPSQRGYLRRMIISRIRSFQPFAHVLKENAMFKNQTSNLKKENSQDDQESLKRENEKLRAQITDLIKENSQQQVALGNLTNLSWNDDDPNNSKKLIRDITDLQDMLSDFTMVQGNDYKINNEAATALLEKWDCKVNNPGSRTNLVLGFLLQRVAIDTIMTAADKYFNGNFTNQDSDLEMDLINATANLIYCTESLRDKRKGDDDITKITPIKIRQNVYSALSCRGLPVDHTLIKDTAKKLLEEMNLYREVVDEETKDELDEQAIQITHKVIHIFYFRLKTQASEPTYQFFDAGQPVEPRLMQGAFGNDEIRKLEVEACGFPCIGIFSSDKLNSKIFMKAQVITRPKQ</sequence>
<reference evidence="3" key="2">
    <citation type="submission" date="2019-10" db="EMBL/GenBank/DDBJ databases">
        <title>Conservation and host-specific expression of non-tandemly repeated heterogenous ribosome RNA gene in arbuscular mycorrhizal fungi.</title>
        <authorList>
            <person name="Maeda T."/>
            <person name="Kobayashi Y."/>
            <person name="Nakagawa T."/>
            <person name="Ezawa T."/>
            <person name="Yamaguchi K."/>
            <person name="Bino T."/>
            <person name="Nishimoto Y."/>
            <person name="Shigenobu S."/>
            <person name="Kawaguchi M."/>
        </authorList>
    </citation>
    <scope>NUCLEOTIDE SEQUENCE</scope>
    <source>
        <strain evidence="3">HR1</strain>
    </source>
</reference>
<reference evidence="2 4" key="1">
    <citation type="submission" date="2017-11" db="EMBL/GenBank/DDBJ databases">
        <title>The genome of Rhizophagus clarus HR1 reveals common genetic basis of auxotrophy among arbuscular mycorrhizal fungi.</title>
        <authorList>
            <person name="Kobayashi Y."/>
        </authorList>
    </citation>
    <scope>NUCLEOTIDE SEQUENCE [LARGE SCALE GENOMIC DNA]</scope>
    <source>
        <strain evidence="2 4">HR1</strain>
    </source>
</reference>
<dbReference type="Proteomes" id="UP000247702">
    <property type="component" value="Unassembled WGS sequence"/>
</dbReference>
<keyword evidence="1" id="KW-0175">Coiled coil</keyword>
<proteinExistence type="predicted"/>
<evidence type="ECO:0000256" key="1">
    <source>
        <dbReference type="SAM" id="Coils"/>
    </source>
</evidence>